<dbReference type="InterPro" id="IPR003481">
    <property type="entry name" value="FliD_N"/>
</dbReference>
<keyword evidence="8" id="KW-0966">Cell projection</keyword>
<dbReference type="PANTHER" id="PTHR30288">
    <property type="entry name" value="FLAGELLAR CAP/ASSEMBLY PROTEIN FLID"/>
    <property type="match status" value="1"/>
</dbReference>
<keyword evidence="4 5" id="KW-0975">Bacterial flagellum</keyword>
<comment type="subcellular location">
    <subcellularLocation>
        <location evidence="5">Secreted</location>
    </subcellularLocation>
    <subcellularLocation>
        <location evidence="5">Bacterial flagellum</location>
    </subcellularLocation>
</comment>
<keyword evidence="3" id="KW-0175">Coiled coil</keyword>
<dbReference type="AlphaFoldDB" id="A0A3E0H0Y1"/>
<evidence type="ECO:0000256" key="4">
    <source>
        <dbReference type="ARBA" id="ARBA00023143"/>
    </source>
</evidence>
<dbReference type="GO" id="GO:0071973">
    <property type="term" value="P:bacterial-type flagellum-dependent cell motility"/>
    <property type="evidence" value="ECO:0007669"/>
    <property type="project" value="TreeGrafter"/>
</dbReference>
<comment type="similarity">
    <text evidence="1 5">Belongs to the FliD family.</text>
</comment>
<comment type="caution">
    <text evidence="8">The sequence shown here is derived from an EMBL/GenBank/DDBJ whole genome shotgun (WGS) entry which is preliminary data.</text>
</comment>
<dbReference type="Pfam" id="PF07195">
    <property type="entry name" value="FliD_C"/>
    <property type="match status" value="1"/>
</dbReference>
<comment type="function">
    <text evidence="5">Required for morphogenesis and for the elongation of the flagellar filament by facilitating polymerization of the flagellin monomers at the tip of growing filament. Forms a capping structure, which prevents flagellin subunits (transported through the central channel of the flagellum) from leaking out without polymerization at the distal end.</text>
</comment>
<dbReference type="GO" id="GO:0005576">
    <property type="term" value="C:extracellular region"/>
    <property type="evidence" value="ECO:0007669"/>
    <property type="project" value="UniProtKB-SubCell"/>
</dbReference>
<keyword evidence="8" id="KW-0282">Flagellum</keyword>
<proteinExistence type="inferred from homology"/>
<dbReference type="GO" id="GO:0007155">
    <property type="term" value="P:cell adhesion"/>
    <property type="evidence" value="ECO:0007669"/>
    <property type="project" value="InterPro"/>
</dbReference>
<dbReference type="Pfam" id="PF07196">
    <property type="entry name" value="Flagellin_IN"/>
    <property type="match status" value="1"/>
</dbReference>
<comment type="subunit">
    <text evidence="2 5">Homopentamer.</text>
</comment>
<evidence type="ECO:0000313" key="9">
    <source>
        <dbReference type="Proteomes" id="UP000256774"/>
    </source>
</evidence>
<keyword evidence="8" id="KW-0969">Cilium</keyword>
<dbReference type="OrthoDB" id="9810816at2"/>
<protein>
    <recommendedName>
        <fullName evidence="5">Flagellar hook-associated protein 2</fullName>
        <shortName evidence="5">HAP2</shortName>
    </recommendedName>
    <alternativeName>
        <fullName evidence="5">Flagellar cap protein</fullName>
    </alternativeName>
</protein>
<sequence>MPTITSSGANGIDVNSLVSQLVAAERAAPEARLAAKESKAQTKLSAFGSLQSSVDTFRQSLDKLNNADSLSARTTSVGKPEQMSVSATPKAVAGSYRVSVERLAQTHQVASTAFTDSDAAVGEGRLTFSNDSASFSVVIDSENNSLSGLRDAINSASANTTVRASIVRSDDGDHLVMTSLQSGEAGELSVSASDASGNPLPAIPLGGLLPGDSPSLSAFSYSTGGSSNGLVEKQAAQDAQIIVDGFTRSSNNNTFDDVVEGVTFTAKTADAGNPFTVSVSEDTGGSKKLVENFVFAYNTLQTTLNALTSYNSTSGQAGQLQGDSTTLRLASVIRAELNTAVSSASANADTLSELGITSQVKTGNLSIDNTRLDALLDESPDALAGFFSGDEGFASRIDTALKSFSGSDGLLASRTDGLRTQLKDLTSQRDALDFRMEGVEARYSKQFNALDSLLTQLNGTGSFLAGQLASLL</sequence>
<dbReference type="RefSeq" id="WP_116208708.1">
    <property type="nucleotide sequence ID" value="NZ_QUNR01000004.1"/>
</dbReference>
<keyword evidence="9" id="KW-1185">Reference proteome</keyword>
<gene>
    <name evidence="8" type="ORF">DFR26_1888</name>
</gene>
<name>A0A3E0H0Y1_9GAMM</name>
<feature type="domain" description="Flagellar hook-associated protein 2 C-terminal" evidence="7">
    <location>
        <begin position="236"/>
        <end position="458"/>
    </location>
</feature>
<evidence type="ECO:0000313" key="8">
    <source>
        <dbReference type="EMBL" id="REH36752.1"/>
    </source>
</evidence>
<evidence type="ECO:0000259" key="7">
    <source>
        <dbReference type="Pfam" id="PF07195"/>
    </source>
</evidence>
<organism evidence="8 9">
    <name type="scientific">Paraperlucidibaca baekdonensis</name>
    <dbReference type="NCBI Taxonomy" id="748120"/>
    <lineage>
        <taxon>Bacteria</taxon>
        <taxon>Pseudomonadati</taxon>
        <taxon>Pseudomonadota</taxon>
        <taxon>Gammaproteobacteria</taxon>
        <taxon>Moraxellales</taxon>
        <taxon>Moraxellaceae</taxon>
        <taxon>Paraperlucidibaca</taxon>
    </lineage>
</organism>
<dbReference type="InterPro" id="IPR040026">
    <property type="entry name" value="FliD"/>
</dbReference>
<dbReference type="GO" id="GO:0009421">
    <property type="term" value="C:bacterial-type flagellum filament cap"/>
    <property type="evidence" value="ECO:0007669"/>
    <property type="project" value="InterPro"/>
</dbReference>
<evidence type="ECO:0000256" key="5">
    <source>
        <dbReference type="RuleBase" id="RU362066"/>
    </source>
</evidence>
<accession>A0A3E0H0Y1</accession>
<evidence type="ECO:0000256" key="3">
    <source>
        <dbReference type="ARBA" id="ARBA00023054"/>
    </source>
</evidence>
<dbReference type="EMBL" id="QUNR01000004">
    <property type="protein sequence ID" value="REH36752.1"/>
    <property type="molecule type" value="Genomic_DNA"/>
</dbReference>
<reference evidence="8 9" key="1">
    <citation type="submission" date="2018-08" db="EMBL/GenBank/DDBJ databases">
        <title>Genomic Encyclopedia of Type Strains, Phase IV (KMG-IV): sequencing the most valuable type-strain genomes for metagenomic binning, comparative biology and taxonomic classification.</title>
        <authorList>
            <person name="Goeker M."/>
        </authorList>
    </citation>
    <scope>NUCLEOTIDE SEQUENCE [LARGE SCALE GENOMIC DNA]</scope>
    <source>
        <strain evidence="8 9">DSM 26022</strain>
    </source>
</reference>
<keyword evidence="5" id="KW-0964">Secreted</keyword>
<evidence type="ECO:0000259" key="6">
    <source>
        <dbReference type="Pfam" id="PF02465"/>
    </source>
</evidence>
<dbReference type="GO" id="GO:0009424">
    <property type="term" value="C:bacterial-type flagellum hook"/>
    <property type="evidence" value="ECO:0007669"/>
    <property type="project" value="UniProtKB-UniRule"/>
</dbReference>
<feature type="domain" description="Flagellar hook-associated protein 2 N-terminal" evidence="6">
    <location>
        <begin position="11"/>
        <end position="107"/>
    </location>
</feature>
<evidence type="ECO:0000256" key="1">
    <source>
        <dbReference type="ARBA" id="ARBA00009764"/>
    </source>
</evidence>
<dbReference type="Pfam" id="PF02465">
    <property type="entry name" value="FliD_N"/>
    <property type="match status" value="1"/>
</dbReference>
<dbReference type="Proteomes" id="UP000256774">
    <property type="component" value="Unassembled WGS sequence"/>
</dbReference>
<dbReference type="PANTHER" id="PTHR30288:SF0">
    <property type="entry name" value="FLAGELLAR HOOK-ASSOCIATED PROTEIN 2"/>
    <property type="match status" value="1"/>
</dbReference>
<dbReference type="InterPro" id="IPR010810">
    <property type="entry name" value="Flagellin_hook_IN_motif"/>
</dbReference>
<dbReference type="InterPro" id="IPR010809">
    <property type="entry name" value="FliD_C"/>
</dbReference>
<evidence type="ECO:0000256" key="2">
    <source>
        <dbReference type="ARBA" id="ARBA00011255"/>
    </source>
</evidence>